<protein>
    <recommendedName>
        <fullName evidence="1">F-box domain-containing protein</fullName>
    </recommendedName>
</protein>
<name>A0A9K3PJ32_9STRA</name>
<evidence type="ECO:0000313" key="2">
    <source>
        <dbReference type="EMBL" id="KAG7346769.1"/>
    </source>
</evidence>
<comment type="caution">
    <text evidence="2">The sequence shown here is derived from an EMBL/GenBank/DDBJ whole genome shotgun (WGS) entry which is preliminary data.</text>
</comment>
<feature type="domain" description="F-box" evidence="1">
    <location>
        <begin position="1"/>
        <end position="45"/>
    </location>
</feature>
<reference evidence="2" key="1">
    <citation type="journal article" date="2021" name="Sci. Rep.">
        <title>Diploid genomic architecture of Nitzschia inconspicua, an elite biomass production diatom.</title>
        <authorList>
            <person name="Oliver A."/>
            <person name="Podell S."/>
            <person name="Pinowska A."/>
            <person name="Traller J.C."/>
            <person name="Smith S.R."/>
            <person name="McClure R."/>
            <person name="Beliaev A."/>
            <person name="Bohutskyi P."/>
            <person name="Hill E.A."/>
            <person name="Rabines A."/>
            <person name="Zheng H."/>
            <person name="Allen L.Z."/>
            <person name="Kuo A."/>
            <person name="Grigoriev I.V."/>
            <person name="Allen A.E."/>
            <person name="Hazlebeck D."/>
            <person name="Allen E.E."/>
        </authorList>
    </citation>
    <scope>NUCLEOTIDE SEQUENCE</scope>
    <source>
        <strain evidence="2">Hildebrandi</strain>
    </source>
</reference>
<keyword evidence="4" id="KW-1185">Reference proteome</keyword>
<dbReference type="EMBL" id="JAGRRH010000021">
    <property type="protein sequence ID" value="KAG7346772.1"/>
    <property type="molecule type" value="Genomic_DNA"/>
</dbReference>
<gene>
    <name evidence="2" type="ORF">IV203_005838</name>
    <name evidence="3" type="ORF">IV203_005841</name>
</gene>
<dbReference type="PROSITE" id="PS50181">
    <property type="entry name" value="FBOX"/>
    <property type="match status" value="1"/>
</dbReference>
<dbReference type="EMBL" id="JAGRRH010000021">
    <property type="protein sequence ID" value="KAG7346769.1"/>
    <property type="molecule type" value="Genomic_DNA"/>
</dbReference>
<sequence>MPFSDLPDTLVKNVASFLPPRDLCRFEMVDRWTHQLDTDELWKTICENRWKQWPRYRLTPEQLEWIRENLPSMNWKRRFVWVEDDATRTRITWEEMEAHTWYFNFTPEAGGRGSDTLQTCRFSQGFLFLSQYLPMPYRLEVVDGVQYLRIYHFPPHRVDRLPNAEWLITNINVTFVSCGENEALAFRERGFQGNHVERGHITT</sequence>
<evidence type="ECO:0000259" key="1">
    <source>
        <dbReference type="PROSITE" id="PS50181"/>
    </source>
</evidence>
<proteinExistence type="predicted"/>
<evidence type="ECO:0000313" key="3">
    <source>
        <dbReference type="EMBL" id="KAG7346772.1"/>
    </source>
</evidence>
<dbReference type="AlphaFoldDB" id="A0A9K3PJ32"/>
<dbReference type="InterPro" id="IPR001810">
    <property type="entry name" value="F-box_dom"/>
</dbReference>
<reference evidence="2" key="2">
    <citation type="submission" date="2021-04" db="EMBL/GenBank/DDBJ databases">
        <authorList>
            <person name="Podell S."/>
        </authorList>
    </citation>
    <scope>NUCLEOTIDE SEQUENCE</scope>
    <source>
        <strain evidence="2">Hildebrandi</strain>
    </source>
</reference>
<dbReference type="Pfam" id="PF00646">
    <property type="entry name" value="F-box"/>
    <property type="match status" value="1"/>
</dbReference>
<evidence type="ECO:0000313" key="4">
    <source>
        <dbReference type="Proteomes" id="UP000693970"/>
    </source>
</evidence>
<dbReference type="Proteomes" id="UP000693970">
    <property type="component" value="Unassembled WGS sequence"/>
</dbReference>
<dbReference type="OrthoDB" id="3219396at2759"/>
<organism evidence="2 4">
    <name type="scientific">Nitzschia inconspicua</name>
    <dbReference type="NCBI Taxonomy" id="303405"/>
    <lineage>
        <taxon>Eukaryota</taxon>
        <taxon>Sar</taxon>
        <taxon>Stramenopiles</taxon>
        <taxon>Ochrophyta</taxon>
        <taxon>Bacillariophyta</taxon>
        <taxon>Bacillariophyceae</taxon>
        <taxon>Bacillariophycidae</taxon>
        <taxon>Bacillariales</taxon>
        <taxon>Bacillariaceae</taxon>
        <taxon>Nitzschia</taxon>
    </lineage>
</organism>
<accession>A0A9K3PJ32</accession>